<dbReference type="SUPFAM" id="SSF53448">
    <property type="entry name" value="Nucleotide-diphospho-sugar transferases"/>
    <property type="match status" value="1"/>
</dbReference>
<dbReference type="InterPro" id="IPR029044">
    <property type="entry name" value="Nucleotide-diphossugar_trans"/>
</dbReference>
<evidence type="ECO:0000313" key="2">
    <source>
        <dbReference type="EMBL" id="TBT88637.1"/>
    </source>
</evidence>
<dbReference type="Proteomes" id="UP000292373">
    <property type="component" value="Unassembled WGS sequence"/>
</dbReference>
<dbReference type="EMBL" id="SDMQ01000001">
    <property type="protein sequence ID" value="TBT88637.1"/>
    <property type="molecule type" value="Genomic_DNA"/>
</dbReference>
<dbReference type="AlphaFoldDB" id="A0A4Q9KIK3"/>
<protein>
    <submittedName>
        <fullName evidence="2">Glycosyltransferase family 2 protein</fullName>
    </submittedName>
</protein>
<name>A0A4Q9KIK3_9ACTN</name>
<dbReference type="Pfam" id="PF00535">
    <property type="entry name" value="Glycos_transf_2"/>
    <property type="match status" value="1"/>
</dbReference>
<dbReference type="OrthoDB" id="9771846at2"/>
<gene>
    <name evidence="2" type="ORF">ET989_01440</name>
</gene>
<keyword evidence="2" id="KW-0808">Transferase</keyword>
<organism evidence="2 3">
    <name type="scientific">Propioniciclava sinopodophylli</name>
    <dbReference type="NCBI Taxonomy" id="1837344"/>
    <lineage>
        <taxon>Bacteria</taxon>
        <taxon>Bacillati</taxon>
        <taxon>Actinomycetota</taxon>
        <taxon>Actinomycetes</taxon>
        <taxon>Propionibacteriales</taxon>
        <taxon>Propionibacteriaceae</taxon>
        <taxon>Propioniciclava</taxon>
    </lineage>
</organism>
<comment type="caution">
    <text evidence="2">The sequence shown here is derived from an EMBL/GenBank/DDBJ whole genome shotgun (WGS) entry which is preliminary data.</text>
</comment>
<dbReference type="PANTHER" id="PTHR43179:SF7">
    <property type="entry name" value="RHAMNOSYLTRANSFERASE WBBL"/>
    <property type="match status" value="1"/>
</dbReference>
<evidence type="ECO:0000259" key="1">
    <source>
        <dbReference type="Pfam" id="PF00535"/>
    </source>
</evidence>
<evidence type="ECO:0000313" key="3">
    <source>
        <dbReference type="Proteomes" id="UP000292373"/>
    </source>
</evidence>
<dbReference type="InterPro" id="IPR001173">
    <property type="entry name" value="Glyco_trans_2-like"/>
</dbReference>
<dbReference type="Gene3D" id="3.90.550.10">
    <property type="entry name" value="Spore Coat Polysaccharide Biosynthesis Protein SpsA, Chain A"/>
    <property type="match status" value="1"/>
</dbReference>
<keyword evidence="3" id="KW-1185">Reference proteome</keyword>
<accession>A0A4Q9KIK3</accession>
<dbReference type="PANTHER" id="PTHR43179">
    <property type="entry name" value="RHAMNOSYLTRANSFERASE WBBL"/>
    <property type="match status" value="1"/>
</dbReference>
<proteinExistence type="predicted"/>
<sequence length="316" mass="33683">MVTRALPEPPGLVAPGATEADVVTAVVTYNSADTIAPFLAALGPALAGVGSCLVVCVDNASSDGTPELIRTLAPWVVLREPGRNLGYAAGINLALEGTHSRRGVYVLNPDAIPSVGSVRLLADAAARDPSLGIAVPRVVDSAGRLKFSLRREPTILRALGEAVLGGHRAARFPALGDQIRDPGHYVDGATADWATGAALFITTEAVRRAGAWDESFFLYSEETDYALRVRDAGLGLRFVAGAEVEHPGGQMEQSPWLWSLVAVNRTRLYRKRHGRVLGAFYWLVVFFNEVVRAAMGRPTHRAAVKALLVGPHPRQG</sequence>
<reference evidence="2 3" key="1">
    <citation type="submission" date="2019-01" db="EMBL/GenBank/DDBJ databases">
        <title>Lactibacter flavus gen. nov., sp. nov., a novel bacterium of the family Propionibacteriaceae isolated from raw milk and dairy products.</title>
        <authorList>
            <person name="Huptas C."/>
            <person name="Wenning M."/>
            <person name="Breitenwieser F."/>
            <person name="Doll E."/>
            <person name="Von Neubeck M."/>
            <person name="Busse H.-J."/>
            <person name="Scherer S."/>
        </authorList>
    </citation>
    <scope>NUCLEOTIDE SEQUENCE [LARGE SCALE GENOMIC DNA]</scope>
    <source>
        <strain evidence="2 3">KCTC 33808</strain>
    </source>
</reference>
<dbReference type="GO" id="GO:0016740">
    <property type="term" value="F:transferase activity"/>
    <property type="evidence" value="ECO:0007669"/>
    <property type="project" value="UniProtKB-KW"/>
</dbReference>
<dbReference type="RefSeq" id="WP_131166765.1">
    <property type="nucleotide sequence ID" value="NZ_SDMQ01000001.1"/>
</dbReference>
<feature type="domain" description="Glycosyltransferase 2-like" evidence="1">
    <location>
        <begin position="26"/>
        <end position="153"/>
    </location>
</feature>